<dbReference type="InterPro" id="IPR003697">
    <property type="entry name" value="Maf-like"/>
</dbReference>
<comment type="caution">
    <text evidence="2">The sequence shown here is derived from an EMBL/GenBank/DDBJ whole genome shotgun (WGS) entry which is preliminary data.</text>
</comment>
<organism evidence="2 3">
    <name type="scientific">Ceratodon purpureus</name>
    <name type="common">Fire moss</name>
    <name type="synonym">Dicranum purpureum</name>
    <dbReference type="NCBI Taxonomy" id="3225"/>
    <lineage>
        <taxon>Eukaryota</taxon>
        <taxon>Viridiplantae</taxon>
        <taxon>Streptophyta</taxon>
        <taxon>Embryophyta</taxon>
        <taxon>Bryophyta</taxon>
        <taxon>Bryophytina</taxon>
        <taxon>Bryopsida</taxon>
        <taxon>Dicranidae</taxon>
        <taxon>Pseudoditrichales</taxon>
        <taxon>Ditrichaceae</taxon>
        <taxon>Ceratodon</taxon>
    </lineage>
</organism>
<dbReference type="PANTHER" id="PTHR43213:SF4">
    <property type="entry name" value="7-METHYL-GTP PYROPHOSPHATASE"/>
    <property type="match status" value="1"/>
</dbReference>
<dbReference type="FunFam" id="3.90.950.10:FF:000008">
    <property type="entry name" value="Maf-like protein, expressed"/>
    <property type="match status" value="1"/>
</dbReference>
<evidence type="ECO:0000256" key="1">
    <source>
        <dbReference type="ARBA" id="ARBA00022801"/>
    </source>
</evidence>
<evidence type="ECO:0000313" key="2">
    <source>
        <dbReference type="EMBL" id="KAG0579170.1"/>
    </source>
</evidence>
<dbReference type="HAMAP" id="MF_00528">
    <property type="entry name" value="Maf"/>
    <property type="match status" value="1"/>
</dbReference>
<dbReference type="GO" id="GO:0047429">
    <property type="term" value="F:nucleoside triphosphate diphosphatase activity"/>
    <property type="evidence" value="ECO:0007669"/>
    <property type="project" value="InterPro"/>
</dbReference>
<sequence length="212" mass="22740">MAAAPHIILGSQSQTRHAILREMGYTDFEVVTAGIDESAIRAPLAEDLVVKLAHAKAEAILAKLALNPSTKQRERDVPVLLITADQVVVHEGVILEKPKSAEEARRVIRGYSRSPAVTVGSILVTNLATGVRVGGVDKAEVYFNEIPDEVIEALVEEGCVFYSAGGLLVEHPLVSPLVEAMVGTLDSVMGLSKELLQSLIQQALKSNHSDME</sequence>
<dbReference type="EMBL" id="CM026424">
    <property type="protein sequence ID" value="KAG0579170.1"/>
    <property type="molecule type" value="Genomic_DNA"/>
</dbReference>
<keyword evidence="3" id="KW-1185">Reference proteome</keyword>
<dbReference type="Pfam" id="PF02545">
    <property type="entry name" value="Maf"/>
    <property type="match status" value="1"/>
</dbReference>
<name>A0A8T0I678_CERPU</name>
<reference evidence="2" key="1">
    <citation type="submission" date="2020-06" db="EMBL/GenBank/DDBJ databases">
        <title>WGS assembly of Ceratodon purpureus strain R40.</title>
        <authorList>
            <person name="Carey S.B."/>
            <person name="Jenkins J."/>
            <person name="Shu S."/>
            <person name="Lovell J.T."/>
            <person name="Sreedasyam A."/>
            <person name="Maumus F."/>
            <person name="Tiley G.P."/>
            <person name="Fernandez-Pozo N."/>
            <person name="Barry K."/>
            <person name="Chen C."/>
            <person name="Wang M."/>
            <person name="Lipzen A."/>
            <person name="Daum C."/>
            <person name="Saski C.A."/>
            <person name="Payton A.C."/>
            <person name="Mcbreen J.C."/>
            <person name="Conrad R.E."/>
            <person name="Kollar L.M."/>
            <person name="Olsson S."/>
            <person name="Huttunen S."/>
            <person name="Landis J.B."/>
            <person name="Wickett N.J."/>
            <person name="Johnson M.G."/>
            <person name="Rensing S.A."/>
            <person name="Grimwood J."/>
            <person name="Schmutz J."/>
            <person name="Mcdaniel S.F."/>
        </authorList>
    </citation>
    <scope>NUCLEOTIDE SEQUENCE</scope>
    <source>
        <strain evidence="2">R40</strain>
    </source>
</reference>
<protein>
    <recommendedName>
        <fullName evidence="4">Maf-like protein</fullName>
    </recommendedName>
</protein>
<accession>A0A8T0I678</accession>
<evidence type="ECO:0008006" key="4">
    <source>
        <dbReference type="Google" id="ProtNLM"/>
    </source>
</evidence>
<dbReference type="Gene3D" id="3.90.950.10">
    <property type="match status" value="1"/>
</dbReference>
<dbReference type="OrthoDB" id="10267058at2759"/>
<dbReference type="AlphaFoldDB" id="A0A8T0I678"/>
<dbReference type="PANTHER" id="PTHR43213">
    <property type="entry name" value="BIFUNCTIONAL DTTP/UTP PYROPHOSPHATASE/METHYLTRANSFERASE PROTEIN-RELATED"/>
    <property type="match status" value="1"/>
</dbReference>
<dbReference type="PIRSF" id="PIRSF006305">
    <property type="entry name" value="Maf"/>
    <property type="match status" value="1"/>
</dbReference>
<dbReference type="SUPFAM" id="SSF52972">
    <property type="entry name" value="ITPase-like"/>
    <property type="match status" value="1"/>
</dbReference>
<proteinExistence type="inferred from homology"/>
<dbReference type="Proteomes" id="UP000822688">
    <property type="component" value="Chromosome 4"/>
</dbReference>
<gene>
    <name evidence="2" type="ORF">KC19_4G078400</name>
</gene>
<keyword evidence="1" id="KW-0378">Hydrolase</keyword>
<dbReference type="InterPro" id="IPR029001">
    <property type="entry name" value="ITPase-like_fam"/>
</dbReference>
<evidence type="ECO:0000313" key="3">
    <source>
        <dbReference type="Proteomes" id="UP000822688"/>
    </source>
</evidence>